<reference evidence="1 2" key="1">
    <citation type="submission" date="2013-02" db="EMBL/GenBank/DDBJ databases">
        <title>The Genome Sequence of Plasmodium vinckei vinckei.</title>
        <authorList>
            <consortium name="The Broad Institute Genome Sequencing Platform"/>
            <consortium name="The Broad Institute Genome Sequencing Center for Infectious Disease"/>
            <person name="Neafsey D."/>
            <person name="Cheeseman I."/>
            <person name="Volkman S."/>
            <person name="Adams J."/>
            <person name="Walker B."/>
            <person name="Young S.K."/>
            <person name="Zeng Q."/>
            <person name="Gargeya S."/>
            <person name="Fitzgerald M."/>
            <person name="Haas B."/>
            <person name="Abouelleil A."/>
            <person name="Alvarado L."/>
            <person name="Arachchi H.M."/>
            <person name="Berlin A.M."/>
            <person name="Chapman S.B."/>
            <person name="Dewar J."/>
            <person name="Goldberg J."/>
            <person name="Griggs A."/>
            <person name="Gujja S."/>
            <person name="Hansen M."/>
            <person name="Howarth C."/>
            <person name="Imamovic A."/>
            <person name="Larimer J."/>
            <person name="McCowan C."/>
            <person name="Murphy C."/>
            <person name="Neiman D."/>
            <person name="Pearson M."/>
            <person name="Priest M."/>
            <person name="Roberts A."/>
            <person name="Saif S."/>
            <person name="Shea T."/>
            <person name="Sisk P."/>
            <person name="Sykes S."/>
            <person name="Wortman J."/>
            <person name="Nusbaum C."/>
            <person name="Birren B."/>
        </authorList>
    </citation>
    <scope>NUCLEOTIDE SEQUENCE [LARGE SCALE GENOMIC DNA]</scope>
    <source>
        <strain evidence="2">vinckei</strain>
    </source>
</reference>
<organism evidence="1 2">
    <name type="scientific">Plasmodium vinckei vinckei</name>
    <dbReference type="NCBI Taxonomy" id="54757"/>
    <lineage>
        <taxon>Eukaryota</taxon>
        <taxon>Sar</taxon>
        <taxon>Alveolata</taxon>
        <taxon>Apicomplexa</taxon>
        <taxon>Aconoidasida</taxon>
        <taxon>Haemosporida</taxon>
        <taxon>Plasmodiidae</taxon>
        <taxon>Plasmodium</taxon>
        <taxon>Plasmodium (Vinckeia)</taxon>
    </lineage>
</organism>
<dbReference type="AlphaFoldDB" id="A0A081I928"/>
<name>A0A081I928_PLAVN</name>
<dbReference type="EMBL" id="KL446965">
    <property type="protein sequence ID" value="KEG00186.1"/>
    <property type="molecule type" value="Genomic_DNA"/>
</dbReference>
<accession>A0A081I928</accession>
<dbReference type="Proteomes" id="UP000030681">
    <property type="component" value="Unassembled WGS sequence"/>
</dbReference>
<sequence length="111" mass="12965">MLIHQNCKKDSKRYQKYFYALVSKTEISKDKTIIAMTSVNVNDWNPSNIEYNNPILENAKSFTSVLHFKDDFSPYYIQIYVNLAGYIIEKKGDNLEITYIESVSDIQILII</sequence>
<proteinExistence type="predicted"/>
<dbReference type="SUPFAM" id="SSF55961">
    <property type="entry name" value="Bet v1-like"/>
    <property type="match status" value="1"/>
</dbReference>
<gene>
    <name evidence="1" type="ORF">YYE_04963</name>
</gene>
<evidence type="ECO:0008006" key="3">
    <source>
        <dbReference type="Google" id="ProtNLM"/>
    </source>
</evidence>
<evidence type="ECO:0000313" key="1">
    <source>
        <dbReference type="EMBL" id="KEG00186.1"/>
    </source>
</evidence>
<evidence type="ECO:0000313" key="2">
    <source>
        <dbReference type="Proteomes" id="UP000030681"/>
    </source>
</evidence>
<protein>
    <recommendedName>
        <fullName evidence="3">Fam-a protein</fullName>
    </recommendedName>
</protein>